<evidence type="ECO:0000256" key="1">
    <source>
        <dbReference type="SAM" id="Coils"/>
    </source>
</evidence>
<evidence type="ECO:0008006" key="4">
    <source>
        <dbReference type="Google" id="ProtNLM"/>
    </source>
</evidence>
<feature type="coiled-coil region" evidence="1">
    <location>
        <begin position="71"/>
        <end position="98"/>
    </location>
</feature>
<accession>A0A7X1E815</accession>
<dbReference type="RefSeq" id="WP_185659675.1">
    <property type="nucleotide sequence ID" value="NZ_CAWPOO010000007.1"/>
</dbReference>
<evidence type="ECO:0000313" key="2">
    <source>
        <dbReference type="EMBL" id="MBC2605781.1"/>
    </source>
</evidence>
<organism evidence="2 3">
    <name type="scientific">Pelagicoccus albus</name>
    <dbReference type="NCBI Taxonomy" id="415222"/>
    <lineage>
        <taxon>Bacteria</taxon>
        <taxon>Pseudomonadati</taxon>
        <taxon>Verrucomicrobiota</taxon>
        <taxon>Opitutia</taxon>
        <taxon>Puniceicoccales</taxon>
        <taxon>Pelagicoccaceae</taxon>
        <taxon>Pelagicoccus</taxon>
    </lineage>
</organism>
<name>A0A7X1E815_9BACT</name>
<comment type="caution">
    <text evidence="2">The sequence shown here is derived from an EMBL/GenBank/DDBJ whole genome shotgun (WGS) entry which is preliminary data.</text>
</comment>
<proteinExistence type="predicted"/>
<reference evidence="2 3" key="1">
    <citation type="submission" date="2020-07" db="EMBL/GenBank/DDBJ databases">
        <authorList>
            <person name="Feng X."/>
        </authorList>
    </citation>
    <scope>NUCLEOTIDE SEQUENCE [LARGE SCALE GENOMIC DNA]</scope>
    <source>
        <strain evidence="2 3">JCM23202</strain>
    </source>
</reference>
<dbReference type="EMBL" id="JACHVC010000007">
    <property type="protein sequence ID" value="MBC2605781.1"/>
    <property type="molecule type" value="Genomic_DNA"/>
</dbReference>
<sequence length="126" mass="14031">MSAQLSRRMALLAAYEDFTRKETTCLKDGDFEEMLKVQSKKAKVAEALSKLEDLPSEEEKQTFSGRIDSLLEQEKANAEALTAKLSKNRSEFKKLSQNSLSAAKLRNLYGAAIDRSVVKGTLKDKA</sequence>
<dbReference type="Proteomes" id="UP000526501">
    <property type="component" value="Unassembled WGS sequence"/>
</dbReference>
<dbReference type="AlphaFoldDB" id="A0A7X1E815"/>
<gene>
    <name evidence="2" type="ORF">H5P27_06975</name>
</gene>
<protein>
    <recommendedName>
        <fullName evidence="4">FlgN protein</fullName>
    </recommendedName>
</protein>
<keyword evidence="3" id="KW-1185">Reference proteome</keyword>
<keyword evidence="1" id="KW-0175">Coiled coil</keyword>
<evidence type="ECO:0000313" key="3">
    <source>
        <dbReference type="Proteomes" id="UP000526501"/>
    </source>
</evidence>